<evidence type="ECO:0000256" key="1">
    <source>
        <dbReference type="ARBA" id="ARBA00022942"/>
    </source>
</evidence>
<dbReference type="Pfam" id="PF10602">
    <property type="entry name" value="RPN7"/>
    <property type="match status" value="1"/>
</dbReference>
<dbReference type="STRING" id="655863.F0XLX1"/>
<dbReference type="OrthoDB" id="1452at2759"/>
<accession>F0XLX1</accession>
<dbReference type="Gene3D" id="1.25.40.570">
    <property type="match status" value="2"/>
</dbReference>
<evidence type="ECO:0000259" key="2">
    <source>
        <dbReference type="PROSITE" id="PS50250"/>
    </source>
</evidence>
<dbReference type="EMBL" id="GL629794">
    <property type="protein sequence ID" value="EFX01548.1"/>
    <property type="molecule type" value="Genomic_DNA"/>
</dbReference>
<keyword evidence="1 3" id="KW-0647">Proteasome</keyword>
<dbReference type="SUPFAM" id="SSF46785">
    <property type="entry name" value="Winged helix' DNA-binding domain"/>
    <property type="match status" value="1"/>
</dbReference>
<dbReference type="InParanoid" id="F0XLX1"/>
<dbReference type="FunCoup" id="F0XLX1">
    <property type="interactions" value="1000"/>
</dbReference>
<name>F0XLX1_GROCL</name>
<protein>
    <submittedName>
        <fullName evidence="3">Proteasome regulatory particle subunit</fullName>
    </submittedName>
</protein>
<dbReference type="GO" id="GO:0008541">
    <property type="term" value="C:proteasome regulatory particle, lid subcomplex"/>
    <property type="evidence" value="ECO:0007669"/>
    <property type="project" value="EnsemblFungi"/>
</dbReference>
<gene>
    <name evidence="3" type="ORF">CMQ_6490</name>
</gene>
<feature type="domain" description="PCI" evidence="2">
    <location>
        <begin position="264"/>
        <end position="503"/>
    </location>
</feature>
<dbReference type="InterPro" id="IPR019585">
    <property type="entry name" value="Rpn7/CSN1"/>
</dbReference>
<dbReference type="Pfam" id="PF01399">
    <property type="entry name" value="PCI"/>
    <property type="match status" value="1"/>
</dbReference>
<dbReference type="HOGENOM" id="CLU_031814_1_0_1"/>
<dbReference type="InterPro" id="IPR036390">
    <property type="entry name" value="WH_DNA-bd_sf"/>
</dbReference>
<dbReference type="InterPro" id="IPR045135">
    <property type="entry name" value="Rpn7_N"/>
</dbReference>
<dbReference type="GO" id="GO:0043161">
    <property type="term" value="P:proteasome-mediated ubiquitin-dependent protein catabolic process"/>
    <property type="evidence" value="ECO:0007669"/>
    <property type="project" value="EnsemblFungi"/>
</dbReference>
<sequence length="539" mass="57279">MGSDPQYTKWPLLPLAQHVFTLTNPYAGRAAQQTAVKAVQEAIAEHKMAPLYRYLAHPVEGVLNAVGGEGSSSGAVRAAAAAAVAATAASSAAAATSTTAAASTTTTTAGRPLSRKSSVVGMIANKNPTALAALGWDEELYQSLAAANEAELAGLQAEEDEAVEQAGETEIQGVRGKRAEFWARVGDKERALAAYEAMLDKTGPLGTKIDVVLATVRLGLFFGDKVLVRGQVERATALVDAGGDWDRRNRLKAYEGLHQLTVRAYSAAAPLLLDSLSTFTSYELCSYGQLVVYAVLAGSVSLKRVDFKAKVVDAPEIKAILGDGEDKLLALAGVISAGPGVGSDASGAAATISTATATATSSATPPPAATAPLVNLTTLGTGVDQPVAEAAVDFSPLAQLVASLYNGRYRQFFQALAQVEEQFLTQDRYLHEHKSWFIREMRLRAYQQLLQSYRVVGLDSMAQDFGVTVDFLDRDLAKFIAAGRIPCTIDRVTGRGVIETNRPDDKNKQYQDVVRQGDQLITKLQKYGQAVRLRGSERA</sequence>
<dbReference type="FunFam" id="1.25.40.570:FF:000021">
    <property type="entry name" value="Putative proteasome regulatory particle subunit"/>
    <property type="match status" value="1"/>
</dbReference>
<organism evidence="4">
    <name type="scientific">Grosmannia clavigera (strain kw1407 / UAMH 11150)</name>
    <name type="common">Blue stain fungus</name>
    <name type="synonym">Graphiocladiella clavigera</name>
    <dbReference type="NCBI Taxonomy" id="655863"/>
    <lineage>
        <taxon>Eukaryota</taxon>
        <taxon>Fungi</taxon>
        <taxon>Dikarya</taxon>
        <taxon>Ascomycota</taxon>
        <taxon>Pezizomycotina</taxon>
        <taxon>Sordariomycetes</taxon>
        <taxon>Sordariomycetidae</taxon>
        <taxon>Ophiostomatales</taxon>
        <taxon>Ophiostomataceae</taxon>
        <taxon>Leptographium</taxon>
    </lineage>
</organism>
<dbReference type="GO" id="GO:0005198">
    <property type="term" value="F:structural molecule activity"/>
    <property type="evidence" value="ECO:0007669"/>
    <property type="project" value="EnsemblFungi"/>
</dbReference>
<dbReference type="RefSeq" id="XP_014171030.1">
    <property type="nucleotide sequence ID" value="XM_014315555.1"/>
</dbReference>
<dbReference type="InterPro" id="IPR000717">
    <property type="entry name" value="PCI_dom"/>
</dbReference>
<evidence type="ECO:0000313" key="3">
    <source>
        <dbReference type="EMBL" id="EFX01548.1"/>
    </source>
</evidence>
<dbReference type="GO" id="GO:0005634">
    <property type="term" value="C:nucleus"/>
    <property type="evidence" value="ECO:0007669"/>
    <property type="project" value="EnsemblFungi"/>
</dbReference>
<dbReference type="SMART" id="SM00088">
    <property type="entry name" value="PINT"/>
    <property type="match status" value="1"/>
</dbReference>
<keyword evidence="4" id="KW-1185">Reference proteome</keyword>
<dbReference type="AlphaFoldDB" id="F0XLX1"/>
<evidence type="ECO:0000313" key="4">
    <source>
        <dbReference type="Proteomes" id="UP000007796"/>
    </source>
</evidence>
<dbReference type="Proteomes" id="UP000007796">
    <property type="component" value="Unassembled WGS sequence"/>
</dbReference>
<dbReference type="FunFam" id="1.25.40.570:FF:000013">
    <property type="entry name" value="Proteasome regulatory particle subunit (RpnG)"/>
    <property type="match status" value="1"/>
</dbReference>
<proteinExistence type="predicted"/>
<dbReference type="PANTHER" id="PTHR14145">
    <property type="entry name" value="26S PROTESOME SUBUNIT 6"/>
    <property type="match status" value="1"/>
</dbReference>
<dbReference type="InterPro" id="IPR049549">
    <property type="entry name" value="RPN7_PSMD6_C"/>
</dbReference>
<dbReference type="PROSITE" id="PS50250">
    <property type="entry name" value="PCI"/>
    <property type="match status" value="1"/>
</dbReference>
<dbReference type="eggNOG" id="KOG0687">
    <property type="taxonomic scope" value="Eukaryota"/>
</dbReference>
<reference evidence="3 4" key="1">
    <citation type="journal article" date="2011" name="Proc. Natl. Acad. Sci. U.S.A.">
        <title>Genome and transcriptome analyses of the mountain pine beetle-fungal symbiont Grosmannia clavigera, a lodgepole pine pathogen.</title>
        <authorList>
            <person name="DiGuistini S."/>
            <person name="Wang Y."/>
            <person name="Liao N.Y."/>
            <person name="Taylor G."/>
            <person name="Tanguay P."/>
            <person name="Feau N."/>
            <person name="Henrissat B."/>
            <person name="Chan S.K."/>
            <person name="Hesse-Orce U."/>
            <person name="Alamouti S.M."/>
            <person name="Tsui C.K.M."/>
            <person name="Docking R.T."/>
            <person name="Levasseur A."/>
            <person name="Haridas S."/>
            <person name="Robertson G."/>
            <person name="Birol I."/>
            <person name="Holt R.A."/>
            <person name="Marra M.A."/>
            <person name="Hamelin R.C."/>
            <person name="Hirst M."/>
            <person name="Jones S.J.M."/>
            <person name="Bohlmann J."/>
            <person name="Breuil C."/>
        </authorList>
    </citation>
    <scope>NUCLEOTIDE SEQUENCE [LARGE SCALE GENOMIC DNA]</scope>
    <source>
        <strain evidence="4">kw1407 / UAMH 11150</strain>
    </source>
</reference>
<dbReference type="GeneID" id="25979929"/>
<dbReference type="PANTHER" id="PTHR14145:SF1">
    <property type="entry name" value="26S PROTEASOME NON-ATPASE REGULATORY SUBUNIT 6"/>
    <property type="match status" value="1"/>
</dbReference>
<dbReference type="Pfam" id="PF21154">
    <property type="entry name" value="RPN7_PSMD6_C"/>
    <property type="match status" value="1"/>
</dbReference>